<evidence type="ECO:0000313" key="2">
    <source>
        <dbReference type="EMBL" id="KAG7443482.1"/>
    </source>
</evidence>
<keyword evidence="1" id="KW-1133">Transmembrane helix</keyword>
<organism evidence="2 3">
    <name type="scientific">Guyanagaster necrorhizus</name>
    <dbReference type="NCBI Taxonomy" id="856835"/>
    <lineage>
        <taxon>Eukaryota</taxon>
        <taxon>Fungi</taxon>
        <taxon>Dikarya</taxon>
        <taxon>Basidiomycota</taxon>
        <taxon>Agaricomycotina</taxon>
        <taxon>Agaricomycetes</taxon>
        <taxon>Agaricomycetidae</taxon>
        <taxon>Agaricales</taxon>
        <taxon>Marasmiineae</taxon>
        <taxon>Physalacriaceae</taxon>
        <taxon>Guyanagaster</taxon>
    </lineage>
</organism>
<dbReference type="GeneID" id="66102833"/>
<keyword evidence="3" id="KW-1185">Reference proteome</keyword>
<comment type="caution">
    <text evidence="2">The sequence shown here is derived from an EMBL/GenBank/DDBJ whole genome shotgun (WGS) entry which is preliminary data.</text>
</comment>
<evidence type="ECO:0000313" key="3">
    <source>
        <dbReference type="Proteomes" id="UP000812287"/>
    </source>
</evidence>
<keyword evidence="1" id="KW-0472">Membrane</keyword>
<reference evidence="2" key="1">
    <citation type="submission" date="2020-11" db="EMBL/GenBank/DDBJ databases">
        <title>Adaptations for nitrogen fixation in a non-lichenized fungal sporocarp promotes dispersal by wood-feeding termites.</title>
        <authorList>
            <consortium name="DOE Joint Genome Institute"/>
            <person name="Koch R.A."/>
            <person name="Yoon G."/>
            <person name="Arayal U."/>
            <person name="Lail K."/>
            <person name="Amirebrahimi M."/>
            <person name="Labutti K."/>
            <person name="Lipzen A."/>
            <person name="Riley R."/>
            <person name="Barry K."/>
            <person name="Henrissat B."/>
            <person name="Grigoriev I.V."/>
            <person name="Herr J.R."/>
            <person name="Aime M.C."/>
        </authorList>
    </citation>
    <scope>NUCLEOTIDE SEQUENCE</scope>
    <source>
        <strain evidence="2">MCA 3950</strain>
    </source>
</reference>
<dbReference type="RefSeq" id="XP_043036982.1">
    <property type="nucleotide sequence ID" value="XM_043180537.1"/>
</dbReference>
<protein>
    <submittedName>
        <fullName evidence="2">Uncharacterized protein</fullName>
    </submittedName>
</protein>
<keyword evidence="1" id="KW-0812">Transmembrane</keyword>
<feature type="transmembrane region" description="Helical" evidence="1">
    <location>
        <begin position="51"/>
        <end position="70"/>
    </location>
</feature>
<evidence type="ECO:0000256" key="1">
    <source>
        <dbReference type="SAM" id="Phobius"/>
    </source>
</evidence>
<accession>A0A9P8AR38</accession>
<sequence>MPILPFIAVRQWQFTLWRVYFLPGMRRKRHCFLLYLPPTSRGDLLALEHDWRFFSALIILGSHCAFYLLFRSSFCPSDTAPRTRNVGRNTLCLLQTFYTQCLLSLTPKIFQKLHKFVGVPVLIFIWFLLPISHRHTDYFFTSVLGL</sequence>
<dbReference type="AlphaFoldDB" id="A0A9P8AR38"/>
<dbReference type="EMBL" id="MU250545">
    <property type="protein sequence ID" value="KAG7443482.1"/>
    <property type="molecule type" value="Genomic_DNA"/>
</dbReference>
<feature type="transmembrane region" description="Helical" evidence="1">
    <location>
        <begin position="116"/>
        <end position="132"/>
    </location>
</feature>
<dbReference type="Proteomes" id="UP000812287">
    <property type="component" value="Unassembled WGS sequence"/>
</dbReference>
<gene>
    <name evidence="2" type="ORF">BT62DRAFT_333355</name>
</gene>
<name>A0A9P8AR38_9AGAR</name>
<proteinExistence type="predicted"/>